<comment type="similarity">
    <text evidence="2">Belongs to the glycosyl hydrolase 20 family.</text>
</comment>
<evidence type="ECO:0000256" key="4">
    <source>
        <dbReference type="ARBA" id="ARBA00022801"/>
    </source>
</evidence>
<dbReference type="Pfam" id="PF00728">
    <property type="entry name" value="Glyco_hydro_20"/>
    <property type="match status" value="1"/>
</dbReference>
<dbReference type="PANTHER" id="PTHR22600:SF57">
    <property type="entry name" value="BETA-N-ACETYLHEXOSAMINIDASE"/>
    <property type="match status" value="1"/>
</dbReference>
<keyword evidence="4" id="KW-0378">Hydrolase</keyword>
<evidence type="ECO:0000313" key="10">
    <source>
        <dbReference type="Proteomes" id="UP001434337"/>
    </source>
</evidence>
<dbReference type="Gene3D" id="3.20.20.80">
    <property type="entry name" value="Glycosidases"/>
    <property type="match status" value="1"/>
</dbReference>
<sequence length="527" mass="57862">MSLLAEPAARFAALVPTPVSATLTEGVWELPEHPGVTGPAAWARTACRMLASCGAERTTDATEAAGGALTLTRVDELTDGAYRLEVTAGGVTLAAGEEAGLVHGLQTFLQLLDPGFGLPTARPGLPRTVACCRIEDAPRHAWRGAHIDVARHFHPLPWLFAFVDTLAAHKFNVLHLHLTDDQGWRFEVPKHPRLTEVGAHRPGTIYPGMTEHDGIPRGGFYTQDQLRALVAHAAERGITIVPEVDVPGHVRALLAAYPEYGWGEGLPIATHFDVLDEVLWLDDRALALVEDIYTDLLAVFPSEIIHIGGDECPTTQWRDNPEADALAASRGLGGVEELQAWFTRHLRDWLAARGRRTLGWDEIVEGDDIEDVVVMSWRGVEPGRAALARGHEVVMAPCPLLYFDYHQSDGEDEPLARNPARRWEDVVAFDPAEGVAEADRPRLLGVQGQAWSEFFTTVEHVEYMVWPRLCALAEVAWSGPADPAAFEPRLRAHVERLAAKAVNHRPLDGPHPWQAGGTGPWRRRPPR</sequence>
<evidence type="ECO:0000313" key="9">
    <source>
        <dbReference type="EMBL" id="WZW99426.1"/>
    </source>
</evidence>
<proteinExistence type="inferred from homology"/>
<dbReference type="SUPFAM" id="SSF51445">
    <property type="entry name" value="(Trans)glycosidases"/>
    <property type="match status" value="1"/>
</dbReference>
<accession>A0ABZ3C9W5</accession>
<evidence type="ECO:0000256" key="1">
    <source>
        <dbReference type="ARBA" id="ARBA00001231"/>
    </source>
</evidence>
<dbReference type="CDD" id="cd06563">
    <property type="entry name" value="GH20_chitobiase-like"/>
    <property type="match status" value="1"/>
</dbReference>
<keyword evidence="10" id="KW-1185">Reference proteome</keyword>
<name>A0ABZ3C9W5_9ACTN</name>
<dbReference type="PIRSF" id="PIRSF001093">
    <property type="entry name" value="B-hxosamndse_ab_euk"/>
    <property type="match status" value="1"/>
</dbReference>
<evidence type="ECO:0000256" key="2">
    <source>
        <dbReference type="ARBA" id="ARBA00006285"/>
    </source>
</evidence>
<dbReference type="EC" id="3.2.1.52" evidence="3"/>
<dbReference type="EMBL" id="CP115965">
    <property type="protein sequence ID" value="WZW99426.1"/>
    <property type="molecule type" value="Genomic_DNA"/>
</dbReference>
<evidence type="ECO:0000256" key="6">
    <source>
        <dbReference type="SAM" id="MobiDB-lite"/>
    </source>
</evidence>
<reference evidence="9 10" key="1">
    <citation type="journal article" date="2023" name="Environ Microbiome">
        <title>A coral-associated actinobacterium mitigates coral bleaching under heat stress.</title>
        <authorList>
            <person name="Li J."/>
            <person name="Zou Y."/>
            <person name="Li Q."/>
            <person name="Zhang J."/>
            <person name="Bourne D.G."/>
            <person name="Lyu Y."/>
            <person name="Liu C."/>
            <person name="Zhang S."/>
        </authorList>
    </citation>
    <scope>NUCLEOTIDE SEQUENCE [LARGE SCALE GENOMIC DNA]</scope>
    <source>
        <strain evidence="9 10">SCSIO 13291</strain>
    </source>
</reference>
<evidence type="ECO:0000259" key="7">
    <source>
        <dbReference type="Pfam" id="PF00728"/>
    </source>
</evidence>
<evidence type="ECO:0000256" key="3">
    <source>
        <dbReference type="ARBA" id="ARBA00012663"/>
    </source>
</evidence>
<organism evidence="9 10">
    <name type="scientific">Propioniciclava soli</name>
    <dbReference type="NCBI Taxonomy" id="2775081"/>
    <lineage>
        <taxon>Bacteria</taxon>
        <taxon>Bacillati</taxon>
        <taxon>Actinomycetota</taxon>
        <taxon>Actinomycetes</taxon>
        <taxon>Propionibacteriales</taxon>
        <taxon>Propionibacteriaceae</taxon>
        <taxon>Propioniciclava</taxon>
    </lineage>
</organism>
<dbReference type="PRINTS" id="PR00738">
    <property type="entry name" value="GLHYDRLASE20"/>
</dbReference>
<dbReference type="Proteomes" id="UP001434337">
    <property type="component" value="Chromosome"/>
</dbReference>
<dbReference type="Pfam" id="PF02838">
    <property type="entry name" value="Glyco_hydro_20b"/>
    <property type="match status" value="1"/>
</dbReference>
<dbReference type="Gene3D" id="3.30.379.10">
    <property type="entry name" value="Chitobiase/beta-hexosaminidase domain 2-like"/>
    <property type="match status" value="1"/>
</dbReference>
<dbReference type="RefSeq" id="WP_342373117.1">
    <property type="nucleotide sequence ID" value="NZ_CP115965.1"/>
</dbReference>
<feature type="domain" description="Glycoside hydrolase family 20 catalytic" evidence="7">
    <location>
        <begin position="141"/>
        <end position="479"/>
    </location>
</feature>
<dbReference type="InterPro" id="IPR025705">
    <property type="entry name" value="Beta_hexosaminidase_sua/sub"/>
</dbReference>
<protein>
    <recommendedName>
        <fullName evidence="3">beta-N-acetylhexosaminidase</fullName>
        <ecNumber evidence="3">3.2.1.52</ecNumber>
    </recommendedName>
</protein>
<feature type="domain" description="Beta-hexosaminidase bacterial type N-terminal" evidence="8">
    <location>
        <begin position="13"/>
        <end position="137"/>
    </location>
</feature>
<dbReference type="InterPro" id="IPR017853">
    <property type="entry name" value="GH"/>
</dbReference>
<dbReference type="PANTHER" id="PTHR22600">
    <property type="entry name" value="BETA-HEXOSAMINIDASE"/>
    <property type="match status" value="1"/>
</dbReference>
<comment type="catalytic activity">
    <reaction evidence="1">
        <text>Hydrolysis of terminal non-reducing N-acetyl-D-hexosamine residues in N-acetyl-beta-D-hexosaminides.</text>
        <dbReference type="EC" id="3.2.1.52"/>
    </reaction>
</comment>
<evidence type="ECO:0000259" key="8">
    <source>
        <dbReference type="Pfam" id="PF02838"/>
    </source>
</evidence>
<dbReference type="InterPro" id="IPR015883">
    <property type="entry name" value="Glyco_hydro_20_cat"/>
</dbReference>
<dbReference type="SUPFAM" id="SSF55545">
    <property type="entry name" value="beta-N-acetylhexosaminidase-like domain"/>
    <property type="match status" value="1"/>
</dbReference>
<evidence type="ECO:0000256" key="5">
    <source>
        <dbReference type="ARBA" id="ARBA00023295"/>
    </source>
</evidence>
<dbReference type="InterPro" id="IPR029018">
    <property type="entry name" value="Hex-like_dom2"/>
</dbReference>
<gene>
    <name evidence="9" type="ORF">PCC79_04295</name>
</gene>
<dbReference type="InterPro" id="IPR015882">
    <property type="entry name" value="HEX_bac_N"/>
</dbReference>
<keyword evidence="5" id="KW-0326">Glycosidase</keyword>
<feature type="region of interest" description="Disordered" evidence="6">
    <location>
        <begin position="503"/>
        <end position="527"/>
    </location>
</feature>